<proteinExistence type="predicted"/>
<sequence>MMSGSSLIRKSYAPDTLVRCPLSLSSRTLSFRPAFWWKAVRQSQKNNMLRILDEEMGSKPRGLSANASEVWSDCANILSLGQGANERHGHSIKILLYNMMTNFQVEPTKDAGALLNSLINIYVVLDRDPNPIIKPKFEEFFQMPDNMEDHKMCWESW</sequence>
<protein>
    <submittedName>
        <fullName evidence="1">Uncharacterized protein</fullName>
    </submittedName>
</protein>
<dbReference type="Proteomes" id="UP001630127">
    <property type="component" value="Unassembled WGS sequence"/>
</dbReference>
<evidence type="ECO:0000313" key="2">
    <source>
        <dbReference type="Proteomes" id="UP001630127"/>
    </source>
</evidence>
<accession>A0ABD2Y7G8</accession>
<reference evidence="1 2" key="1">
    <citation type="submission" date="2024-11" db="EMBL/GenBank/DDBJ databases">
        <title>A near-complete genome assembly of Cinchona calisaya.</title>
        <authorList>
            <person name="Lian D.C."/>
            <person name="Zhao X.W."/>
            <person name="Wei L."/>
        </authorList>
    </citation>
    <scope>NUCLEOTIDE SEQUENCE [LARGE SCALE GENOMIC DNA]</scope>
    <source>
        <tissue evidence="1">Nenye</tissue>
    </source>
</reference>
<comment type="caution">
    <text evidence="1">The sequence shown here is derived from an EMBL/GenBank/DDBJ whole genome shotgun (WGS) entry which is preliminary data.</text>
</comment>
<organism evidence="1 2">
    <name type="scientific">Cinchona calisaya</name>
    <dbReference type="NCBI Taxonomy" id="153742"/>
    <lineage>
        <taxon>Eukaryota</taxon>
        <taxon>Viridiplantae</taxon>
        <taxon>Streptophyta</taxon>
        <taxon>Embryophyta</taxon>
        <taxon>Tracheophyta</taxon>
        <taxon>Spermatophyta</taxon>
        <taxon>Magnoliopsida</taxon>
        <taxon>eudicotyledons</taxon>
        <taxon>Gunneridae</taxon>
        <taxon>Pentapetalae</taxon>
        <taxon>asterids</taxon>
        <taxon>lamiids</taxon>
        <taxon>Gentianales</taxon>
        <taxon>Rubiaceae</taxon>
        <taxon>Cinchonoideae</taxon>
        <taxon>Cinchoneae</taxon>
        <taxon>Cinchona</taxon>
    </lineage>
</organism>
<name>A0ABD2Y7G8_9GENT</name>
<evidence type="ECO:0000313" key="1">
    <source>
        <dbReference type="EMBL" id="KAL3502955.1"/>
    </source>
</evidence>
<keyword evidence="2" id="KW-1185">Reference proteome</keyword>
<dbReference type="EMBL" id="JBJUIK010000015">
    <property type="protein sequence ID" value="KAL3502955.1"/>
    <property type="molecule type" value="Genomic_DNA"/>
</dbReference>
<gene>
    <name evidence="1" type="ORF">ACH5RR_037404</name>
</gene>
<dbReference type="AlphaFoldDB" id="A0ABD2Y7G8"/>